<dbReference type="EMBL" id="QQSY01000011">
    <property type="protein sequence ID" value="RDI96814.1"/>
    <property type="molecule type" value="Genomic_DNA"/>
</dbReference>
<dbReference type="Proteomes" id="UP000254711">
    <property type="component" value="Unassembled WGS sequence"/>
</dbReference>
<dbReference type="InterPro" id="IPR029066">
    <property type="entry name" value="PLP-binding_barrel"/>
</dbReference>
<reference evidence="2 3" key="1">
    <citation type="submission" date="2018-07" db="EMBL/GenBank/DDBJ databases">
        <title>Dyella solisilvae sp. nov., isolated from the pine and broad-leaved mixed forest soil.</title>
        <authorList>
            <person name="Gao Z."/>
            <person name="Qiu L."/>
        </authorList>
    </citation>
    <scope>NUCLEOTIDE SEQUENCE [LARGE SCALE GENOMIC DNA]</scope>
    <source>
        <strain evidence="2 3">DHG54</strain>
    </source>
</reference>
<dbReference type="RefSeq" id="WP_114826960.1">
    <property type="nucleotide sequence ID" value="NZ_QQSY01000011.1"/>
</dbReference>
<dbReference type="Pfam" id="PF01168">
    <property type="entry name" value="Ala_racemase_N"/>
    <property type="match status" value="1"/>
</dbReference>
<organism evidence="2 3">
    <name type="scientific">Dyella solisilvae</name>
    <dbReference type="NCBI Taxonomy" id="1920168"/>
    <lineage>
        <taxon>Bacteria</taxon>
        <taxon>Pseudomonadati</taxon>
        <taxon>Pseudomonadota</taxon>
        <taxon>Gammaproteobacteria</taxon>
        <taxon>Lysobacterales</taxon>
        <taxon>Rhodanobacteraceae</taxon>
        <taxon>Dyella</taxon>
    </lineage>
</organism>
<evidence type="ECO:0000259" key="1">
    <source>
        <dbReference type="Pfam" id="PF01168"/>
    </source>
</evidence>
<dbReference type="GO" id="GO:0008721">
    <property type="term" value="F:D-serine ammonia-lyase activity"/>
    <property type="evidence" value="ECO:0007669"/>
    <property type="project" value="TreeGrafter"/>
</dbReference>
<dbReference type="SUPFAM" id="SSF51419">
    <property type="entry name" value="PLP-binding barrel"/>
    <property type="match status" value="1"/>
</dbReference>
<keyword evidence="3" id="KW-1185">Reference proteome</keyword>
<evidence type="ECO:0000313" key="2">
    <source>
        <dbReference type="EMBL" id="RDI96814.1"/>
    </source>
</evidence>
<dbReference type="InterPro" id="IPR001608">
    <property type="entry name" value="Ala_racemase_N"/>
</dbReference>
<dbReference type="PANTHER" id="PTHR28004">
    <property type="entry name" value="ZGC:162816-RELATED"/>
    <property type="match status" value="1"/>
</dbReference>
<feature type="domain" description="Alanine racemase N-terminal" evidence="1">
    <location>
        <begin position="53"/>
        <end position="290"/>
    </location>
</feature>
<proteinExistence type="predicted"/>
<sequence length="426" mass="47662">MKRRDFLLGGAVIAAGLAWWMKPGDRGAPYTEYFRALNRELKAHGSMQPSMLIDLDRLDHNIDQVAATLRNAGKAWRIVEKSLPSHKLIDYISRRANTRRLMSFHQPFLSLDTEFFPDFDVLMGKPLPARAAQRFYSEHKPGGFDPSRQLQWLIDTPQRLAEYLQLAQGLGTKLLVNIELDVGLHRGGIADEAPLRELLDVIAANPLHLEFGGFMGYDAHVGMGVPAIFGSAPELLSKAMAIYARCVDFTRREYPQLWRNDLTLNAGGSPSYTLHPRESISNDISTGTALLKPSHYDLDTLSAHVPAAYIATPVLKKTGPIRLPALDDKSKIFSWWDPNQRETFFVYGGWWRADFASPRGLQLNEMFGRSANQELVNASPAVGLHVGDQIFLRPQISESVLLEFGDLVILRGGKIVDSWPVFQAES</sequence>
<protein>
    <submittedName>
        <fullName evidence="2">DSD1 family PLP-dependent enzyme</fullName>
    </submittedName>
</protein>
<dbReference type="GO" id="GO:0036088">
    <property type="term" value="P:D-serine catabolic process"/>
    <property type="evidence" value="ECO:0007669"/>
    <property type="project" value="TreeGrafter"/>
</dbReference>
<evidence type="ECO:0000313" key="3">
    <source>
        <dbReference type="Proteomes" id="UP000254711"/>
    </source>
</evidence>
<name>A0A370K2E0_9GAMM</name>
<dbReference type="AlphaFoldDB" id="A0A370K2E0"/>
<gene>
    <name evidence="2" type="ORF">DVT68_19875</name>
</gene>
<dbReference type="PANTHER" id="PTHR28004:SF2">
    <property type="entry name" value="D-SERINE DEHYDRATASE"/>
    <property type="match status" value="1"/>
</dbReference>
<dbReference type="OrthoDB" id="339576at2"/>
<comment type="caution">
    <text evidence="2">The sequence shown here is derived from an EMBL/GenBank/DDBJ whole genome shotgun (WGS) entry which is preliminary data.</text>
</comment>
<dbReference type="Gene3D" id="3.20.20.10">
    <property type="entry name" value="Alanine racemase"/>
    <property type="match status" value="1"/>
</dbReference>
<accession>A0A370K2E0</accession>
<dbReference type="InterPro" id="IPR051466">
    <property type="entry name" value="D-amino_acid_metab_enzyme"/>
</dbReference>